<feature type="domain" description="Reverse transcriptase" evidence="2">
    <location>
        <begin position="81"/>
        <end position="189"/>
    </location>
</feature>
<dbReference type="InterPro" id="IPR052343">
    <property type="entry name" value="Retrotransposon-Effector_Assoc"/>
</dbReference>
<dbReference type="InterPro" id="IPR000477">
    <property type="entry name" value="RT_dom"/>
</dbReference>
<evidence type="ECO:0000259" key="2">
    <source>
        <dbReference type="PROSITE" id="PS50878"/>
    </source>
</evidence>
<dbReference type="CDD" id="cd01650">
    <property type="entry name" value="RT_nLTR_like"/>
    <property type="match status" value="1"/>
</dbReference>
<dbReference type="Proteomes" id="UP001180020">
    <property type="component" value="Unassembled WGS sequence"/>
</dbReference>
<dbReference type="PROSITE" id="PS50878">
    <property type="entry name" value="RT_POL"/>
    <property type="match status" value="1"/>
</dbReference>
<sequence>MGTGTSIPPHSNLKAQKIKSSGQRQGQPQLDQDFYASNCSSERLALWDSIERLASSTGTLVWIVGGDFNEVRYSNEKDTNHFFSNGQLLRQVNHSFIALIPKTMNVDSLDHYRPISLCNTLYKIFTKIMASRLQPLHPKLVSNHQSAFIKGRNIHHNILLAHELIRYLNHGKSKACIKVDIKKAFDSVN</sequence>
<dbReference type="PANTHER" id="PTHR46890:SF48">
    <property type="entry name" value="RNA-DIRECTED DNA POLYMERASE"/>
    <property type="match status" value="1"/>
</dbReference>
<dbReference type="SUPFAM" id="SSF56219">
    <property type="entry name" value="DNase I-like"/>
    <property type="match status" value="1"/>
</dbReference>
<evidence type="ECO:0000256" key="1">
    <source>
        <dbReference type="SAM" id="MobiDB-lite"/>
    </source>
</evidence>
<feature type="region of interest" description="Disordered" evidence="1">
    <location>
        <begin position="1"/>
        <end position="29"/>
    </location>
</feature>
<proteinExistence type="predicted"/>
<protein>
    <recommendedName>
        <fullName evidence="2">Reverse transcriptase domain-containing protein</fullName>
    </recommendedName>
</protein>
<dbReference type="EMBL" id="JAUJYO010000012">
    <property type="protein sequence ID" value="KAK1301682.1"/>
    <property type="molecule type" value="Genomic_DNA"/>
</dbReference>
<dbReference type="Pfam" id="PF00078">
    <property type="entry name" value="RVT_1"/>
    <property type="match status" value="1"/>
</dbReference>
<gene>
    <name evidence="3" type="ORF">QJS10_CPB12g00917</name>
</gene>
<reference evidence="3" key="2">
    <citation type="submission" date="2023-06" db="EMBL/GenBank/DDBJ databases">
        <authorList>
            <person name="Ma L."/>
            <person name="Liu K.-W."/>
            <person name="Li Z."/>
            <person name="Hsiao Y.-Y."/>
            <person name="Qi Y."/>
            <person name="Fu T."/>
            <person name="Tang G."/>
            <person name="Zhang D."/>
            <person name="Sun W.-H."/>
            <person name="Liu D.-K."/>
            <person name="Li Y."/>
            <person name="Chen G.-Z."/>
            <person name="Liu X.-D."/>
            <person name="Liao X.-Y."/>
            <person name="Jiang Y.-T."/>
            <person name="Yu X."/>
            <person name="Hao Y."/>
            <person name="Huang J."/>
            <person name="Zhao X.-W."/>
            <person name="Ke S."/>
            <person name="Chen Y.-Y."/>
            <person name="Wu W.-L."/>
            <person name="Hsu J.-L."/>
            <person name="Lin Y.-F."/>
            <person name="Huang M.-D."/>
            <person name="Li C.-Y."/>
            <person name="Huang L."/>
            <person name="Wang Z.-W."/>
            <person name="Zhao X."/>
            <person name="Zhong W.-Y."/>
            <person name="Peng D.-H."/>
            <person name="Ahmad S."/>
            <person name="Lan S."/>
            <person name="Zhang J.-S."/>
            <person name="Tsai W.-C."/>
            <person name="Van De Peer Y."/>
            <person name="Liu Z.-J."/>
        </authorList>
    </citation>
    <scope>NUCLEOTIDE SEQUENCE</scope>
    <source>
        <strain evidence="3">CP</strain>
        <tissue evidence="3">Leaves</tissue>
    </source>
</reference>
<feature type="compositionally biased region" description="Polar residues" evidence="1">
    <location>
        <begin position="18"/>
        <end position="29"/>
    </location>
</feature>
<accession>A0AAV9DL68</accession>
<dbReference type="AlphaFoldDB" id="A0AAV9DL68"/>
<dbReference type="InterPro" id="IPR036691">
    <property type="entry name" value="Endo/exonu/phosph_ase_sf"/>
</dbReference>
<dbReference type="SUPFAM" id="SSF56672">
    <property type="entry name" value="DNA/RNA polymerases"/>
    <property type="match status" value="1"/>
</dbReference>
<reference evidence="3" key="1">
    <citation type="journal article" date="2023" name="Nat. Commun.">
        <title>Diploid and tetraploid genomes of Acorus and the evolution of monocots.</title>
        <authorList>
            <person name="Ma L."/>
            <person name="Liu K.W."/>
            <person name="Li Z."/>
            <person name="Hsiao Y.Y."/>
            <person name="Qi Y."/>
            <person name="Fu T."/>
            <person name="Tang G.D."/>
            <person name="Zhang D."/>
            <person name="Sun W.H."/>
            <person name="Liu D.K."/>
            <person name="Li Y."/>
            <person name="Chen G.Z."/>
            <person name="Liu X.D."/>
            <person name="Liao X.Y."/>
            <person name="Jiang Y.T."/>
            <person name="Yu X."/>
            <person name="Hao Y."/>
            <person name="Huang J."/>
            <person name="Zhao X.W."/>
            <person name="Ke S."/>
            <person name="Chen Y.Y."/>
            <person name="Wu W.L."/>
            <person name="Hsu J.L."/>
            <person name="Lin Y.F."/>
            <person name="Huang M.D."/>
            <person name="Li C.Y."/>
            <person name="Huang L."/>
            <person name="Wang Z.W."/>
            <person name="Zhao X."/>
            <person name="Zhong W.Y."/>
            <person name="Peng D.H."/>
            <person name="Ahmad S."/>
            <person name="Lan S."/>
            <person name="Zhang J.S."/>
            <person name="Tsai W.C."/>
            <person name="Van de Peer Y."/>
            <person name="Liu Z.J."/>
        </authorList>
    </citation>
    <scope>NUCLEOTIDE SEQUENCE</scope>
    <source>
        <strain evidence="3">CP</strain>
    </source>
</reference>
<comment type="caution">
    <text evidence="3">The sequence shown here is derived from an EMBL/GenBank/DDBJ whole genome shotgun (WGS) entry which is preliminary data.</text>
</comment>
<evidence type="ECO:0000313" key="3">
    <source>
        <dbReference type="EMBL" id="KAK1301682.1"/>
    </source>
</evidence>
<evidence type="ECO:0000313" key="4">
    <source>
        <dbReference type="Proteomes" id="UP001180020"/>
    </source>
</evidence>
<dbReference type="InterPro" id="IPR043502">
    <property type="entry name" value="DNA/RNA_pol_sf"/>
</dbReference>
<dbReference type="PANTHER" id="PTHR46890">
    <property type="entry name" value="NON-LTR RETROLELEMENT REVERSE TRANSCRIPTASE-LIKE PROTEIN-RELATED"/>
    <property type="match status" value="1"/>
</dbReference>
<name>A0AAV9DL68_ACOCL</name>
<organism evidence="3 4">
    <name type="scientific">Acorus calamus</name>
    <name type="common">Sweet flag</name>
    <dbReference type="NCBI Taxonomy" id="4465"/>
    <lineage>
        <taxon>Eukaryota</taxon>
        <taxon>Viridiplantae</taxon>
        <taxon>Streptophyta</taxon>
        <taxon>Embryophyta</taxon>
        <taxon>Tracheophyta</taxon>
        <taxon>Spermatophyta</taxon>
        <taxon>Magnoliopsida</taxon>
        <taxon>Liliopsida</taxon>
        <taxon>Acoraceae</taxon>
        <taxon>Acorus</taxon>
    </lineage>
</organism>
<keyword evidence="4" id="KW-1185">Reference proteome</keyword>